<accession>W2SU53</accession>
<dbReference type="InterPro" id="IPR008042">
    <property type="entry name" value="Retrotrans_Pao"/>
</dbReference>
<gene>
    <name evidence="2" type="ORF">NECAME_13598</name>
</gene>
<dbReference type="OrthoDB" id="5872779at2759"/>
<evidence type="ECO:0000313" key="2">
    <source>
        <dbReference type="EMBL" id="ETN73175.1"/>
    </source>
</evidence>
<protein>
    <recommendedName>
        <fullName evidence="4">Pao retrotransposon peptidase</fullName>
    </recommendedName>
</protein>
<dbReference type="EMBL" id="KI661675">
    <property type="protein sequence ID" value="ETN73175.1"/>
    <property type="molecule type" value="Genomic_DNA"/>
</dbReference>
<reference evidence="3" key="1">
    <citation type="journal article" date="2014" name="Nat. Genet.">
        <title>Genome of the human hookworm Necator americanus.</title>
        <authorList>
            <person name="Tang Y.T."/>
            <person name="Gao X."/>
            <person name="Rosa B.A."/>
            <person name="Abubucker S."/>
            <person name="Hallsworth-Pepin K."/>
            <person name="Martin J."/>
            <person name="Tyagi R."/>
            <person name="Heizer E."/>
            <person name="Zhang X."/>
            <person name="Bhonagiri-Palsikar V."/>
            <person name="Minx P."/>
            <person name="Warren W.C."/>
            <person name="Wang Q."/>
            <person name="Zhan B."/>
            <person name="Hotez P.J."/>
            <person name="Sternberg P.W."/>
            <person name="Dougall A."/>
            <person name="Gaze S.T."/>
            <person name="Mulvenna J."/>
            <person name="Sotillo J."/>
            <person name="Ranganathan S."/>
            <person name="Rabelo E.M."/>
            <person name="Wilson R.K."/>
            <person name="Felgner P.L."/>
            <person name="Bethony J."/>
            <person name="Hawdon J.M."/>
            <person name="Gasser R.B."/>
            <person name="Loukas A."/>
            <person name="Mitreva M."/>
        </authorList>
    </citation>
    <scope>NUCLEOTIDE SEQUENCE [LARGE SCALE GENOMIC DNA]</scope>
</reference>
<dbReference type="AlphaFoldDB" id="W2SU53"/>
<dbReference type="Pfam" id="PF05380">
    <property type="entry name" value="Peptidase_A17"/>
    <property type="match status" value="1"/>
</dbReference>
<evidence type="ECO:0000313" key="3">
    <source>
        <dbReference type="Proteomes" id="UP000053676"/>
    </source>
</evidence>
<sequence>MNVRKWTSSDEQVNDTIDSHETTPMDKTAKILGIHQQQWNDITSSWTTLFLEIPRRLLTAPKRRISSQLHILTDASQAAYCTVAYLRSTTDKGADIKLLMVRIRLSPLHSAITIPRLELTALTLGSTLMKHVTKEMNIQLDQQYLWSDSKAALHLVKTTTRLPIFIANRVKAIKLNAADAILRHVPSSSNPADIGSRGTSIEELLENDQW</sequence>
<evidence type="ECO:0000256" key="1">
    <source>
        <dbReference type="SAM" id="MobiDB-lite"/>
    </source>
</evidence>
<dbReference type="KEGG" id="nai:NECAME_13598"/>
<evidence type="ECO:0008006" key="4">
    <source>
        <dbReference type="Google" id="ProtNLM"/>
    </source>
</evidence>
<keyword evidence="3" id="KW-1185">Reference proteome</keyword>
<dbReference type="OMA" id="SHETTPM"/>
<name>W2SU53_NECAM</name>
<organism evidence="2 3">
    <name type="scientific">Necator americanus</name>
    <name type="common">Human hookworm</name>
    <dbReference type="NCBI Taxonomy" id="51031"/>
    <lineage>
        <taxon>Eukaryota</taxon>
        <taxon>Metazoa</taxon>
        <taxon>Ecdysozoa</taxon>
        <taxon>Nematoda</taxon>
        <taxon>Chromadorea</taxon>
        <taxon>Rhabditida</taxon>
        <taxon>Rhabditina</taxon>
        <taxon>Rhabditomorpha</taxon>
        <taxon>Strongyloidea</taxon>
        <taxon>Ancylostomatidae</taxon>
        <taxon>Bunostominae</taxon>
        <taxon>Necator</taxon>
    </lineage>
</organism>
<proteinExistence type="predicted"/>
<dbReference type="Proteomes" id="UP000053676">
    <property type="component" value="Unassembled WGS sequence"/>
</dbReference>
<dbReference type="PANTHER" id="PTHR47331">
    <property type="entry name" value="PHD-TYPE DOMAIN-CONTAINING PROTEIN"/>
    <property type="match status" value="1"/>
</dbReference>
<feature type="compositionally biased region" description="Polar residues" evidence="1">
    <location>
        <begin position="1"/>
        <end position="16"/>
    </location>
</feature>
<feature type="region of interest" description="Disordered" evidence="1">
    <location>
        <begin position="1"/>
        <end position="22"/>
    </location>
</feature>